<gene>
    <name evidence="3" type="ORF">E6K74_09850</name>
</gene>
<dbReference type="GO" id="GO:0006508">
    <property type="term" value="P:proteolysis"/>
    <property type="evidence" value="ECO:0007669"/>
    <property type="project" value="InterPro"/>
</dbReference>
<dbReference type="GO" id="GO:0000270">
    <property type="term" value="P:peptidoglycan metabolic process"/>
    <property type="evidence" value="ECO:0007669"/>
    <property type="project" value="TreeGrafter"/>
</dbReference>
<sequence length="114" mass="11874">MDAGGGRRGYSRSLVRGRIRVIAAQSRRRFPDLGPEASLRAKSGTLTNVSALSGYVTSAEGERIVFSILSNGNRGGVASARAAEEAIVGALSRYRRGAESGTAPGGATPRMIPR</sequence>
<dbReference type="PANTHER" id="PTHR30023">
    <property type="entry name" value="D-ALANYL-D-ALANINE CARBOXYPEPTIDASE"/>
    <property type="match status" value="1"/>
</dbReference>
<dbReference type="EMBL" id="VBOU01000088">
    <property type="protein sequence ID" value="TMQ53319.1"/>
    <property type="molecule type" value="Genomic_DNA"/>
</dbReference>
<name>A0A538SPL7_UNCEI</name>
<dbReference type="SUPFAM" id="SSF56601">
    <property type="entry name" value="beta-lactamase/transpeptidase-like"/>
    <property type="match status" value="1"/>
</dbReference>
<comment type="similarity">
    <text evidence="1">Belongs to the peptidase S13 family.</text>
</comment>
<evidence type="ECO:0000256" key="2">
    <source>
        <dbReference type="ARBA" id="ARBA00022801"/>
    </source>
</evidence>
<protein>
    <recommendedName>
        <fullName evidence="5">D-alanyl-D-alanine carboxypeptidase/D-alanyl-D-alanine-endopeptidase</fullName>
    </recommendedName>
</protein>
<keyword evidence="2" id="KW-0378">Hydrolase</keyword>
<proteinExistence type="inferred from homology"/>
<evidence type="ECO:0008006" key="5">
    <source>
        <dbReference type="Google" id="ProtNLM"/>
    </source>
</evidence>
<evidence type="ECO:0000313" key="3">
    <source>
        <dbReference type="EMBL" id="TMQ53319.1"/>
    </source>
</evidence>
<evidence type="ECO:0000313" key="4">
    <source>
        <dbReference type="Proteomes" id="UP000319829"/>
    </source>
</evidence>
<dbReference type="Proteomes" id="UP000319829">
    <property type="component" value="Unassembled WGS sequence"/>
</dbReference>
<comment type="caution">
    <text evidence="3">The sequence shown here is derived from an EMBL/GenBank/DDBJ whole genome shotgun (WGS) entry which is preliminary data.</text>
</comment>
<accession>A0A538SPL7</accession>
<organism evidence="3 4">
    <name type="scientific">Eiseniibacteriota bacterium</name>
    <dbReference type="NCBI Taxonomy" id="2212470"/>
    <lineage>
        <taxon>Bacteria</taxon>
        <taxon>Candidatus Eiseniibacteriota</taxon>
    </lineage>
</organism>
<dbReference type="InterPro" id="IPR012338">
    <property type="entry name" value="Beta-lactam/transpept-like"/>
</dbReference>
<dbReference type="GO" id="GO:0004185">
    <property type="term" value="F:serine-type carboxypeptidase activity"/>
    <property type="evidence" value="ECO:0007669"/>
    <property type="project" value="InterPro"/>
</dbReference>
<reference evidence="3 4" key="1">
    <citation type="journal article" date="2019" name="Nat. Microbiol.">
        <title>Mediterranean grassland soil C-N compound turnover is dependent on rainfall and depth, and is mediated by genomically divergent microorganisms.</title>
        <authorList>
            <person name="Diamond S."/>
            <person name="Andeer P.F."/>
            <person name="Li Z."/>
            <person name="Crits-Christoph A."/>
            <person name="Burstein D."/>
            <person name="Anantharaman K."/>
            <person name="Lane K.R."/>
            <person name="Thomas B.C."/>
            <person name="Pan C."/>
            <person name="Northen T.R."/>
            <person name="Banfield J.F."/>
        </authorList>
    </citation>
    <scope>NUCLEOTIDE SEQUENCE [LARGE SCALE GENOMIC DNA]</scope>
    <source>
        <strain evidence="3">WS_4</strain>
    </source>
</reference>
<evidence type="ECO:0000256" key="1">
    <source>
        <dbReference type="ARBA" id="ARBA00006096"/>
    </source>
</evidence>
<dbReference type="AlphaFoldDB" id="A0A538SPL7"/>
<dbReference type="Pfam" id="PF02113">
    <property type="entry name" value="Peptidase_S13"/>
    <property type="match status" value="1"/>
</dbReference>
<dbReference type="InterPro" id="IPR000667">
    <property type="entry name" value="Peptidase_S13"/>
</dbReference>
<dbReference type="PANTHER" id="PTHR30023:SF0">
    <property type="entry name" value="PENICILLIN-SENSITIVE CARBOXYPEPTIDASE A"/>
    <property type="match status" value="1"/>
</dbReference>
<dbReference type="Gene3D" id="3.40.710.10">
    <property type="entry name" value="DD-peptidase/beta-lactamase superfamily"/>
    <property type="match status" value="1"/>
</dbReference>